<evidence type="ECO:0000256" key="1">
    <source>
        <dbReference type="SAM" id="Coils"/>
    </source>
</evidence>
<evidence type="ECO:0000313" key="4">
    <source>
        <dbReference type="EMBL" id="ARU04103.1"/>
    </source>
</evidence>
<feature type="region of interest" description="Disordered" evidence="2">
    <location>
        <begin position="60"/>
        <end position="109"/>
    </location>
</feature>
<feature type="signal peptide" evidence="3">
    <location>
        <begin position="1"/>
        <end position="22"/>
    </location>
</feature>
<dbReference type="OrthoDB" id="5298561at2"/>
<feature type="chain" id="PRO_5012869486" description="DUF4124 domain-containing protein" evidence="3">
    <location>
        <begin position="23"/>
        <end position="181"/>
    </location>
</feature>
<reference evidence="4 5" key="1">
    <citation type="submission" date="2017-05" db="EMBL/GenBank/DDBJ databases">
        <authorList>
            <person name="Song R."/>
            <person name="Chenine A.L."/>
            <person name="Ruprecht R.M."/>
        </authorList>
    </citation>
    <scope>NUCLEOTIDE SEQUENCE [LARGE SCALE GENOMIC DNA]</scope>
    <source>
        <strain evidence="4 5">DSM 26136</strain>
    </source>
</reference>
<evidence type="ECO:0000256" key="3">
    <source>
        <dbReference type="SAM" id="SignalP"/>
    </source>
</evidence>
<accession>A0A1Y0EKD3</accession>
<evidence type="ECO:0000313" key="5">
    <source>
        <dbReference type="Proteomes" id="UP000196138"/>
    </source>
</evidence>
<name>A0A1Y0EKD3_9BURK</name>
<protein>
    <recommendedName>
        <fullName evidence="6">DUF4124 domain-containing protein</fullName>
    </recommendedName>
</protein>
<evidence type="ECO:0008006" key="6">
    <source>
        <dbReference type="Google" id="ProtNLM"/>
    </source>
</evidence>
<proteinExistence type="predicted"/>
<keyword evidence="1" id="KW-0175">Coiled coil</keyword>
<feature type="coiled-coil region" evidence="1">
    <location>
        <begin position="113"/>
        <end position="176"/>
    </location>
</feature>
<dbReference type="KEGG" id="cser:CCO03_04910"/>
<dbReference type="RefSeq" id="WP_087277996.1">
    <property type="nucleotide sequence ID" value="NZ_CP021455.1"/>
</dbReference>
<feature type="compositionally biased region" description="Low complexity" evidence="2">
    <location>
        <begin position="60"/>
        <end position="100"/>
    </location>
</feature>
<dbReference type="EMBL" id="CP021455">
    <property type="protein sequence ID" value="ARU04103.1"/>
    <property type="molecule type" value="Genomic_DNA"/>
</dbReference>
<evidence type="ECO:0000256" key="2">
    <source>
        <dbReference type="SAM" id="MobiDB-lite"/>
    </source>
</evidence>
<keyword evidence="5" id="KW-1185">Reference proteome</keyword>
<keyword evidence="3" id="KW-0732">Signal</keyword>
<gene>
    <name evidence="4" type="ORF">CCO03_04910</name>
</gene>
<organism evidence="4 5">
    <name type="scientific">Comamonas serinivorans</name>
    <dbReference type="NCBI Taxonomy" id="1082851"/>
    <lineage>
        <taxon>Bacteria</taxon>
        <taxon>Pseudomonadati</taxon>
        <taxon>Pseudomonadota</taxon>
        <taxon>Betaproteobacteria</taxon>
        <taxon>Burkholderiales</taxon>
        <taxon>Comamonadaceae</taxon>
        <taxon>Comamonas</taxon>
    </lineage>
</organism>
<sequence>MHVIIPSLLLALVAGLPMAAAAQDKVYRCGNEYTNRPAKGKDCKALDTSVGVTVIHGTRPQAVAAPSPSPSPQRTAAAAPPRARPAPTATVATAVPRPVSNDPGQKARDSDARVILENELQRAQSKQAELVKDYNNGQPEKVGGEARNYQKYLDRVAGMKANLDRNQADIDSIQRELSRVR</sequence>
<dbReference type="Proteomes" id="UP000196138">
    <property type="component" value="Chromosome"/>
</dbReference>
<dbReference type="AlphaFoldDB" id="A0A1Y0EKD3"/>